<evidence type="ECO:0008006" key="4">
    <source>
        <dbReference type="Google" id="ProtNLM"/>
    </source>
</evidence>
<evidence type="ECO:0000313" key="2">
    <source>
        <dbReference type="EMBL" id="CAB9507290.1"/>
    </source>
</evidence>
<feature type="region of interest" description="Disordered" evidence="1">
    <location>
        <begin position="39"/>
        <end position="129"/>
    </location>
</feature>
<feature type="compositionally biased region" description="Basic and acidic residues" evidence="1">
    <location>
        <begin position="73"/>
        <end position="82"/>
    </location>
</feature>
<dbReference type="Gene3D" id="3.30.710.10">
    <property type="entry name" value="Potassium Channel Kv1.1, Chain A"/>
    <property type="match status" value="1"/>
</dbReference>
<keyword evidence="3" id="KW-1185">Reference proteome</keyword>
<dbReference type="OrthoDB" id="6246789at2759"/>
<proteinExistence type="predicted"/>
<organism evidence="2 3">
    <name type="scientific">Seminavis robusta</name>
    <dbReference type="NCBI Taxonomy" id="568900"/>
    <lineage>
        <taxon>Eukaryota</taxon>
        <taxon>Sar</taxon>
        <taxon>Stramenopiles</taxon>
        <taxon>Ochrophyta</taxon>
        <taxon>Bacillariophyta</taxon>
        <taxon>Bacillariophyceae</taxon>
        <taxon>Bacillariophycidae</taxon>
        <taxon>Naviculales</taxon>
        <taxon>Naviculaceae</taxon>
        <taxon>Seminavis</taxon>
    </lineage>
</organism>
<accession>A0A9N8DV64</accession>
<dbReference type="CDD" id="cd18186">
    <property type="entry name" value="BTB_POZ_ZBTB_KLHL-like"/>
    <property type="match status" value="1"/>
</dbReference>
<sequence length="374" mass="41041">MASESSESCFYQLLDNAFASANVMEAPESDSDSEYVLDFVPPDSETNTETVEVGGIARDATLDSDSESGEVGGHARETRRDTEESEFNVPATRANADVPAPDSDSETAEEGVVAKAATRTTEEPPHKKVKTCTKLEPDVTLLVGNEEYQEYSQALCSWSKYFEDALTSGTKRFEIPDHDPKEWEMIVAITKPLAKVKLTQENVFKALPWFALLCSPQGLQECESILLSLLEDSSVCHDIVLDILEASLIFCLAESTAKSFAKVNIILASAGLMVDKAWVVQFITVVQGHQDCLDAMWDILGELVPNTLSGQQKNALIENGLLTEVVSTKMEALHFKAAIKSVISAVNKERSKPSILTALKQDIQFSPWKNQLKD</sequence>
<name>A0A9N8DV64_9STRA</name>
<dbReference type="Proteomes" id="UP001153069">
    <property type="component" value="Unassembled WGS sequence"/>
</dbReference>
<protein>
    <recommendedName>
        <fullName evidence="4">BTB domain-containing protein</fullName>
    </recommendedName>
</protein>
<reference evidence="2" key="1">
    <citation type="submission" date="2020-06" db="EMBL/GenBank/DDBJ databases">
        <authorList>
            <consortium name="Plant Systems Biology data submission"/>
        </authorList>
    </citation>
    <scope>NUCLEOTIDE SEQUENCE</scope>
    <source>
        <strain evidence="2">D6</strain>
    </source>
</reference>
<dbReference type="AlphaFoldDB" id="A0A9N8DV64"/>
<evidence type="ECO:0000313" key="3">
    <source>
        <dbReference type="Proteomes" id="UP001153069"/>
    </source>
</evidence>
<comment type="caution">
    <text evidence="2">The sequence shown here is derived from an EMBL/GenBank/DDBJ whole genome shotgun (WGS) entry which is preliminary data.</text>
</comment>
<gene>
    <name evidence="2" type="ORF">SEMRO_300_G111670.1</name>
</gene>
<dbReference type="EMBL" id="CAICTM010000299">
    <property type="protein sequence ID" value="CAB9507290.1"/>
    <property type="molecule type" value="Genomic_DNA"/>
</dbReference>
<dbReference type="InterPro" id="IPR011333">
    <property type="entry name" value="SKP1/BTB/POZ_sf"/>
</dbReference>
<evidence type="ECO:0000256" key="1">
    <source>
        <dbReference type="SAM" id="MobiDB-lite"/>
    </source>
</evidence>